<dbReference type="HAMAP" id="MF_01485">
    <property type="entry name" value="RecB"/>
    <property type="match status" value="1"/>
</dbReference>
<dbReference type="EC" id="3.1.11.5" evidence="15"/>
<evidence type="ECO:0000256" key="8">
    <source>
        <dbReference type="ARBA" id="ARBA00022840"/>
    </source>
</evidence>
<comment type="catalytic activity">
    <reaction evidence="13 15">
        <text>Couples ATP hydrolysis with the unwinding of duplex DNA by translocating in the 3'-5' direction.</text>
        <dbReference type="EC" id="5.6.2.4"/>
    </reaction>
</comment>
<dbReference type="SUPFAM" id="SSF52980">
    <property type="entry name" value="Restriction endonuclease-like"/>
    <property type="match status" value="1"/>
</dbReference>
<keyword evidence="9 15" id="KW-0460">Magnesium</keyword>
<organism evidence="19 20">
    <name type="scientific">Methylocaldum szegediense</name>
    <dbReference type="NCBI Taxonomy" id="73780"/>
    <lineage>
        <taxon>Bacteria</taxon>
        <taxon>Pseudomonadati</taxon>
        <taxon>Pseudomonadota</taxon>
        <taxon>Gammaproteobacteria</taxon>
        <taxon>Methylococcales</taxon>
        <taxon>Methylococcaceae</taxon>
        <taxon>Methylocaldum</taxon>
    </lineage>
</organism>
<feature type="domain" description="UvrD-like helicase ATP-binding" evidence="17">
    <location>
        <begin position="9"/>
        <end position="472"/>
    </location>
</feature>
<feature type="region of interest" description="DNA-binding and helicase activity, interacts with RecC" evidence="15">
    <location>
        <begin position="1"/>
        <end position="872"/>
    </location>
</feature>
<dbReference type="Gene3D" id="1.10.486.10">
    <property type="entry name" value="PCRA, domain 4"/>
    <property type="match status" value="1"/>
</dbReference>
<dbReference type="NCBIfam" id="TIGR00609">
    <property type="entry name" value="recB"/>
    <property type="match status" value="1"/>
</dbReference>
<keyword evidence="4 15" id="KW-0227">DNA damage</keyword>
<evidence type="ECO:0000259" key="17">
    <source>
        <dbReference type="PROSITE" id="PS51198"/>
    </source>
</evidence>
<dbReference type="GO" id="GO:0008854">
    <property type="term" value="F:exodeoxyribonuclease V activity"/>
    <property type="evidence" value="ECO:0007669"/>
    <property type="project" value="UniProtKB-EC"/>
</dbReference>
<protein>
    <recommendedName>
        <fullName evidence="15">RecBCD enzyme subunit RecB</fullName>
        <ecNumber evidence="15">3.1.11.5</ecNumber>
        <ecNumber evidence="15">5.6.2.4</ecNumber>
    </recommendedName>
    <alternativeName>
        <fullName evidence="15">DNA 3'-5' helicase subunit RecB</fullName>
    </alternativeName>
    <alternativeName>
        <fullName evidence="15">Exonuclease V subunit RecB</fullName>
        <shortName evidence="15">ExoV subunit RecB</shortName>
    </alternativeName>
    <alternativeName>
        <fullName evidence="15">Helicase/nuclease RecBCD subunit RecB</fullName>
    </alternativeName>
</protein>
<feature type="binding site" evidence="15">
    <location>
        <position position="995"/>
    </location>
    <ligand>
        <name>Mg(2+)</name>
        <dbReference type="ChEBI" id="CHEBI:18420"/>
    </ligand>
</feature>
<dbReference type="InterPro" id="IPR014016">
    <property type="entry name" value="UvrD-like_ATP-bd"/>
</dbReference>
<dbReference type="PANTHER" id="PTHR11070">
    <property type="entry name" value="UVRD / RECB / PCRA DNA HELICASE FAMILY MEMBER"/>
    <property type="match status" value="1"/>
</dbReference>
<dbReference type="EMBL" id="OX458333">
    <property type="protein sequence ID" value="CAI8838784.1"/>
    <property type="molecule type" value="Genomic_DNA"/>
</dbReference>
<dbReference type="Gene3D" id="3.40.50.300">
    <property type="entry name" value="P-loop containing nucleotide triphosphate hydrolases"/>
    <property type="match status" value="2"/>
</dbReference>
<evidence type="ECO:0000256" key="9">
    <source>
        <dbReference type="ARBA" id="ARBA00022842"/>
    </source>
</evidence>
<evidence type="ECO:0000256" key="4">
    <source>
        <dbReference type="ARBA" id="ARBA00022763"/>
    </source>
</evidence>
<keyword evidence="2 15" id="KW-0479">Metal-binding</keyword>
<dbReference type="InterPro" id="IPR027417">
    <property type="entry name" value="P-loop_NTPase"/>
</dbReference>
<comment type="catalytic activity">
    <reaction evidence="14 15">
        <text>ATP + H2O = ADP + phosphate + H(+)</text>
        <dbReference type="Rhea" id="RHEA:13065"/>
        <dbReference type="ChEBI" id="CHEBI:15377"/>
        <dbReference type="ChEBI" id="CHEBI:15378"/>
        <dbReference type="ChEBI" id="CHEBI:30616"/>
        <dbReference type="ChEBI" id="CHEBI:43474"/>
        <dbReference type="ChEBI" id="CHEBI:456216"/>
        <dbReference type="EC" id="5.6.2.4"/>
    </reaction>
</comment>
<keyword evidence="12 15" id="KW-0413">Isomerase</keyword>
<dbReference type="PROSITE" id="PS51217">
    <property type="entry name" value="UVRD_HELICASE_CTER"/>
    <property type="match status" value="1"/>
</dbReference>
<dbReference type="Pfam" id="PF13361">
    <property type="entry name" value="UvrD_C"/>
    <property type="match status" value="1"/>
</dbReference>
<name>A0ABM9I1Z9_9GAMM</name>
<comment type="subunit">
    <text evidence="15">Heterotrimer of RecB, RecC and RecD. All subunits contribute to DNA-binding. Interacts with RecA.</text>
</comment>
<dbReference type="PANTHER" id="PTHR11070:SF23">
    <property type="entry name" value="RECBCD ENZYME SUBUNIT RECB"/>
    <property type="match status" value="1"/>
</dbReference>
<proteinExistence type="inferred from homology"/>
<accession>A0ABM9I1Z9</accession>
<dbReference type="InterPro" id="IPR004586">
    <property type="entry name" value="RecB"/>
</dbReference>
<keyword evidence="1 15" id="KW-0540">Nuclease</keyword>
<keyword evidence="5 15" id="KW-0378">Hydrolase</keyword>
<keyword evidence="11 15" id="KW-0234">DNA repair</keyword>
<feature type="binding site" evidence="16">
    <location>
        <begin position="30"/>
        <end position="37"/>
    </location>
    <ligand>
        <name>ATP</name>
        <dbReference type="ChEBI" id="CHEBI:30616"/>
    </ligand>
</feature>
<evidence type="ECO:0000313" key="20">
    <source>
        <dbReference type="Proteomes" id="UP001162030"/>
    </source>
</evidence>
<keyword evidence="8 15" id="KW-0067">ATP-binding</keyword>
<evidence type="ECO:0000256" key="7">
    <source>
        <dbReference type="ARBA" id="ARBA00022839"/>
    </source>
</evidence>
<evidence type="ECO:0000256" key="5">
    <source>
        <dbReference type="ARBA" id="ARBA00022801"/>
    </source>
</evidence>
<evidence type="ECO:0000256" key="10">
    <source>
        <dbReference type="ARBA" id="ARBA00023125"/>
    </source>
</evidence>
<dbReference type="InterPro" id="IPR038726">
    <property type="entry name" value="PDDEXK_AddAB-type"/>
</dbReference>
<evidence type="ECO:0000256" key="11">
    <source>
        <dbReference type="ARBA" id="ARBA00023204"/>
    </source>
</evidence>
<evidence type="ECO:0000256" key="3">
    <source>
        <dbReference type="ARBA" id="ARBA00022741"/>
    </source>
</evidence>
<dbReference type="PROSITE" id="PS51198">
    <property type="entry name" value="UVRD_HELICASE_ATP_BIND"/>
    <property type="match status" value="1"/>
</dbReference>
<keyword evidence="7 15" id="KW-0269">Exonuclease</keyword>
<evidence type="ECO:0000256" key="13">
    <source>
        <dbReference type="ARBA" id="ARBA00034617"/>
    </source>
</evidence>
<dbReference type="Gene3D" id="1.10.3170.10">
    <property type="entry name" value="Recbcd, chain B, domain 2"/>
    <property type="match status" value="1"/>
</dbReference>
<dbReference type="InterPro" id="IPR011335">
    <property type="entry name" value="Restrct_endonuc-II-like"/>
</dbReference>
<dbReference type="RefSeq" id="WP_317964013.1">
    <property type="nucleotide sequence ID" value="NZ_OX458333.1"/>
</dbReference>
<evidence type="ECO:0000256" key="16">
    <source>
        <dbReference type="PROSITE-ProRule" id="PRU00560"/>
    </source>
</evidence>
<dbReference type="EC" id="5.6.2.4" evidence="15"/>
<dbReference type="Proteomes" id="UP001162030">
    <property type="component" value="Chromosome"/>
</dbReference>
<comment type="similarity">
    <text evidence="15">Belongs to the helicase family. UvrD subfamily.</text>
</comment>
<comment type="miscellaneous">
    <text evidence="15">In the RecBCD complex, RecB has a slow 3'-5' helicase, an exonuclease activity and loads RecA onto ssDNA, RecD has a fast 5'-3' helicase activity, while RecC stimulates the ATPase and processivity of the RecB helicase and contributes to recognition of the Chi site.</text>
</comment>
<comment type="domain">
    <text evidence="15">The C-terminal domain has nuclease activity and interacts with RecD. It interacts with RecA, facilitating its loading onto ssDNA.</text>
</comment>
<dbReference type="Pfam" id="PF00580">
    <property type="entry name" value="UvrD-helicase"/>
    <property type="match status" value="1"/>
</dbReference>
<evidence type="ECO:0000259" key="18">
    <source>
        <dbReference type="PROSITE" id="PS51217"/>
    </source>
</evidence>
<keyword evidence="10 15" id="KW-0238">DNA-binding</keyword>
<dbReference type="Gene3D" id="3.90.320.10">
    <property type="match status" value="1"/>
</dbReference>
<feature type="binding site" evidence="15">
    <location>
        <position position="1126"/>
    </location>
    <ligand>
        <name>Mg(2+)</name>
        <dbReference type="ChEBI" id="CHEBI:18420"/>
    </ligand>
</feature>
<dbReference type="InterPro" id="IPR000212">
    <property type="entry name" value="DNA_helicase_UvrD/REP"/>
</dbReference>
<comment type="function">
    <text evidence="15">A helicase/nuclease that prepares dsDNA breaks (DSB) for recombinational DNA repair. Binds to DSBs and unwinds DNA via a highly rapid and processive ATP-dependent bidirectional helicase activity. Unwinds dsDNA until it encounters a Chi (crossover hotspot instigator) sequence from the 3' direction. Cuts ssDNA a few nucleotides 3' to the Chi site. The properties and activities of the enzyme are changed at Chi. The Chi-altered holoenzyme produces a long 3'-ssDNA overhang and facilitates RecA-binding to the ssDNA for homologous DNA recombination and repair. Holoenzyme degrades any linearized DNA that is unable to undergo homologous recombination. In the holoenzyme this subunit contributes ATPase, 3'-5' helicase, exonuclease activity and loads RecA onto ssDNA.</text>
</comment>
<dbReference type="InterPro" id="IPR011604">
    <property type="entry name" value="PDDEXK-like_dom_sf"/>
</dbReference>
<comment type="domain">
    <text evidence="15">The N-terminal DNA-binding domain is a ssDNA-dependent ATPase and has ATP-dependent 3'-5' helicase function. This domain interacts with RecC.</text>
</comment>
<reference evidence="19 20" key="1">
    <citation type="submission" date="2023-03" db="EMBL/GenBank/DDBJ databases">
        <authorList>
            <person name="Pearce D."/>
        </authorList>
    </citation>
    <scope>NUCLEOTIDE SEQUENCE [LARGE SCALE GENOMIC DNA]</scope>
    <source>
        <strain evidence="19">Msz</strain>
    </source>
</reference>
<evidence type="ECO:0000256" key="6">
    <source>
        <dbReference type="ARBA" id="ARBA00022806"/>
    </source>
</evidence>
<feature type="active site" description="For nuclease activity" evidence="15">
    <location>
        <position position="1126"/>
    </location>
</feature>
<dbReference type="CDD" id="cd22352">
    <property type="entry name" value="RecB_C-like"/>
    <property type="match status" value="1"/>
</dbReference>
<feature type="binding site" evidence="15">
    <location>
        <position position="1113"/>
    </location>
    <ligand>
        <name>Mg(2+)</name>
        <dbReference type="ChEBI" id="CHEBI:18420"/>
    </ligand>
</feature>
<dbReference type="SUPFAM" id="SSF52540">
    <property type="entry name" value="P-loop containing nucleoside triphosphate hydrolases"/>
    <property type="match status" value="1"/>
</dbReference>
<feature type="region of interest" description="Nuclease activity, interacts with RecD and RecA" evidence="15">
    <location>
        <begin position="945"/>
        <end position="1230"/>
    </location>
</feature>
<keyword evidence="20" id="KW-1185">Reference proteome</keyword>
<feature type="domain" description="UvrD-like helicase C-terminal" evidence="18">
    <location>
        <begin position="502"/>
        <end position="770"/>
    </location>
</feature>
<keyword evidence="6 15" id="KW-0347">Helicase</keyword>
<comment type="cofactor">
    <cofactor evidence="15">
        <name>Mg(2+)</name>
        <dbReference type="ChEBI" id="CHEBI:18420"/>
    </cofactor>
    <text evidence="15">Binds 1 Mg(2+) ion per subunit.</text>
</comment>
<comment type="catalytic activity">
    <reaction evidence="15">
        <text>Exonucleolytic cleavage (in the presence of ATP) in either 5'- to 3'- or 3'- to 5'-direction to yield 5'-phosphooligonucleotides.</text>
        <dbReference type="EC" id="3.1.11.5"/>
    </reaction>
</comment>
<gene>
    <name evidence="15 19" type="primary">recB</name>
    <name evidence="19" type="ORF">MSZNOR_2289</name>
</gene>
<dbReference type="Pfam" id="PF12705">
    <property type="entry name" value="PDDEXK_1"/>
    <property type="match status" value="1"/>
</dbReference>
<keyword evidence="3 15" id="KW-0547">Nucleotide-binding</keyword>
<evidence type="ECO:0000256" key="15">
    <source>
        <dbReference type="HAMAP-Rule" id="MF_01485"/>
    </source>
</evidence>
<sequence length="1230" mass="139278">MRHSSRLSIDPTPEFDVYAAELAGLNLVEASAGTGKTWTISGLYVRLILELGLSVDQILVVTYTKAATAELQGRIRKRLREVLSAFEAGDSEDEFCRRIIELYGDRAEIATRRLGYAISGFDEAAVYTIHGFCQRLLNESAFESGADFDCELMPDETDLLREIVDDFWRREVYLASAVWSEYLAQENQSPDVWLSEIQPHVGKPFLKIAVPPEPPGEEEVIARFGQALLEAAEVWHAQRTDIEAILLGYPGFNRARVKPENLQRWLVETAEFFSRWPAAERMPQPVVLPEVPPLLDLPESLRRFSSSTLATVVKKGFEPPQHPFFQCCQSLIETHEALRRAFEARLQHLKARLIEFCNTELDRRKNALQIVSYNDLLNRLAAALDSEYGESLAETVRRRYRAALIDEFQDTDPIQYRIFRRVYGDGGSPVFFVGDPKQAIYGFRGADIFSYLEARGHERISRRTLKTNQRSERDLIAAVNALFAGHPRPFLLDEIPYPEVKPATRQRAALEIEDDSGEPFRFLLLPPEQDDEGKEKPYSKGTASRLAALTTAFEITRLLNAGSEGKARLGDRNLNGGDIAVLVSTHVQARLVEEALTSCGVPSVRQGQESVLSSPEAAELERILRAIAQPGREPLLKAALATELMNFTANAIFDLQKDEGAWDAIFDRFQTYHHLWLSEGFMPMFRRWFEDARITEHLPKFRDGERRLTNLLHLAELLQVESRKKSGIDALLGWFERAIRNPSKNDETALLRLESDAERVKIVTVHTSKGLEYAIVFCPFLWDGRLRQRKAPSVLLHSEGESLLDLGSAQLEENRRQAVLEEMSENLRLLYVALTRAVYRCHVVWGNVRNGRDKSEGFHSTAMAWLLHGGSTAPEDDPLSALESRLQDADTDFIATDIRRFAERAPGCVSVGFVETRSVRYRGAGADTGPALAVHPFRRPPLYPSWRMSSFSGLTTGRHSEAPDYDTPADSDLPEAAGDSMFAFPRGARAGSCLHAILEEWDFTCRDSERLGELVRRKLKAHGIDDAWTPTVRQTIETALEATLDESGLKLSDIPAEKRLAEMEFTYTLRGGDSEGLRKLLADPRFRCDRRYAEAARQLDFAHIEGYMRGFIDLVFEAGGRFYLLDWKTNWLGNTAADYTPDRLAAAMAREHYYLQYLIYTVALHRYLKQRLPNYDYETHFGGVFYLFLRGIAPERKTGIYRDRPRRELIEALDELLMAGLDAPRLAEAG</sequence>
<evidence type="ECO:0000256" key="2">
    <source>
        <dbReference type="ARBA" id="ARBA00022723"/>
    </source>
</evidence>
<evidence type="ECO:0000256" key="1">
    <source>
        <dbReference type="ARBA" id="ARBA00022722"/>
    </source>
</evidence>
<dbReference type="InterPro" id="IPR014017">
    <property type="entry name" value="DNA_helicase_UvrD-like_C"/>
</dbReference>
<evidence type="ECO:0000256" key="14">
    <source>
        <dbReference type="ARBA" id="ARBA00048988"/>
    </source>
</evidence>
<evidence type="ECO:0000313" key="19">
    <source>
        <dbReference type="EMBL" id="CAI8838784.1"/>
    </source>
</evidence>
<evidence type="ECO:0000256" key="12">
    <source>
        <dbReference type="ARBA" id="ARBA00023235"/>
    </source>
</evidence>